<comment type="caution">
    <text evidence="2">The sequence shown here is derived from an EMBL/GenBank/DDBJ whole genome shotgun (WGS) entry which is preliminary data.</text>
</comment>
<dbReference type="RefSeq" id="WP_146382829.1">
    <property type="nucleotide sequence ID" value="NZ_VOEJ01000007.1"/>
</dbReference>
<evidence type="ECO:0000256" key="1">
    <source>
        <dbReference type="SAM" id="SignalP"/>
    </source>
</evidence>
<sequence>MKKIFVLLLICALIEPASAQRWIPKFVRKMLFEKDSSKHASFALLPVLSSAPETGLEIGGSGLYSFYTDTLTPGQRVSNIFAYGTITTKGQNRLNLSTNYWTPQNKYHITAGINYINFPFDFYGIGNNTNKADADRLGQKRLRLTLTGEKRIGSNIYVGFVAGGFHYAFDDKVTDGIYETDPSIEGRIGGTTIYLGPSFIFDNRNNNTYTTKGLIFNASFQALKGIGRNSSYNGGFFDIEYAQFFSLAKRLVLGVNAQSQNLTGSQSPFYFLPAMGNDEIMRGYYNGRFRDRNLLVAQTELRYRLSDRIGIVGFVGTGEVFKDSFSFVQLKPNYGGGMRYFFDIEKGLSIRADYGVGQQRPGESRQSGFYVGLGEAF</sequence>
<organism evidence="2 3">
    <name type="scientific">Mucilaginibacter pallidiroseus</name>
    <dbReference type="NCBI Taxonomy" id="2599295"/>
    <lineage>
        <taxon>Bacteria</taxon>
        <taxon>Pseudomonadati</taxon>
        <taxon>Bacteroidota</taxon>
        <taxon>Sphingobacteriia</taxon>
        <taxon>Sphingobacteriales</taxon>
        <taxon>Sphingobacteriaceae</taxon>
        <taxon>Mucilaginibacter</taxon>
    </lineage>
</organism>
<keyword evidence="1" id="KW-0732">Signal</keyword>
<gene>
    <name evidence="2" type="ORF">FPZ43_15460</name>
</gene>
<accession>A0A563U5D9</accession>
<evidence type="ECO:0000313" key="2">
    <source>
        <dbReference type="EMBL" id="TWR26549.1"/>
    </source>
</evidence>
<reference evidence="2 3" key="1">
    <citation type="submission" date="2019-07" db="EMBL/GenBank/DDBJ databases">
        <authorList>
            <person name="Kim J."/>
        </authorList>
    </citation>
    <scope>NUCLEOTIDE SEQUENCE [LARGE SCALE GENOMIC DNA]</scope>
    <source>
        <strain evidence="3">dk17</strain>
    </source>
</reference>
<name>A0A563U5D9_9SPHI</name>
<evidence type="ECO:0000313" key="3">
    <source>
        <dbReference type="Proteomes" id="UP000320042"/>
    </source>
</evidence>
<keyword evidence="3" id="KW-1185">Reference proteome</keyword>
<dbReference type="EMBL" id="VOEJ01000007">
    <property type="protein sequence ID" value="TWR26549.1"/>
    <property type="molecule type" value="Genomic_DNA"/>
</dbReference>
<feature type="signal peptide" evidence="1">
    <location>
        <begin position="1"/>
        <end position="19"/>
    </location>
</feature>
<feature type="chain" id="PRO_5022017302" evidence="1">
    <location>
        <begin position="20"/>
        <end position="377"/>
    </location>
</feature>
<protein>
    <submittedName>
        <fullName evidence="2">Polymerase</fullName>
    </submittedName>
</protein>
<dbReference type="Gene3D" id="2.40.160.50">
    <property type="entry name" value="membrane protein fhac: a member of the omp85/tpsb transporter family"/>
    <property type="match status" value="1"/>
</dbReference>
<dbReference type="AlphaFoldDB" id="A0A563U5D9"/>
<dbReference type="Proteomes" id="UP000320042">
    <property type="component" value="Unassembled WGS sequence"/>
</dbReference>
<proteinExistence type="predicted"/>
<dbReference type="OrthoDB" id="9771071at2"/>